<feature type="transmembrane region" description="Helical" evidence="9">
    <location>
        <begin position="91"/>
        <end position="113"/>
    </location>
</feature>
<evidence type="ECO:0000256" key="5">
    <source>
        <dbReference type="ARBA" id="ARBA00022692"/>
    </source>
</evidence>
<keyword evidence="5 9" id="KW-0812">Transmembrane</keyword>
<comment type="similarity">
    <text evidence="8 9">Belongs to the TRAP transporter small permease family.</text>
</comment>
<dbReference type="InterPro" id="IPR007387">
    <property type="entry name" value="TRAP_DctQ"/>
</dbReference>
<evidence type="ECO:0000256" key="4">
    <source>
        <dbReference type="ARBA" id="ARBA00022519"/>
    </source>
</evidence>
<dbReference type="PANTHER" id="PTHR35011:SF4">
    <property type="entry name" value="SLL1102 PROTEIN"/>
    <property type="match status" value="1"/>
</dbReference>
<accession>A0A9Q3UNI6</accession>
<evidence type="ECO:0000256" key="2">
    <source>
        <dbReference type="ARBA" id="ARBA00022448"/>
    </source>
</evidence>
<keyword evidence="4 9" id="KW-0997">Cell inner membrane</keyword>
<dbReference type="Proteomes" id="UP001108027">
    <property type="component" value="Unassembled WGS sequence"/>
</dbReference>
<evidence type="ECO:0000259" key="10">
    <source>
        <dbReference type="Pfam" id="PF04290"/>
    </source>
</evidence>
<comment type="caution">
    <text evidence="11">The sequence shown here is derived from an EMBL/GenBank/DDBJ whole genome shotgun (WGS) entry which is preliminary data.</text>
</comment>
<organism evidence="11 12">
    <name type="scientific">Alloalcanivorax marinus</name>
    <dbReference type="NCBI Taxonomy" id="1177169"/>
    <lineage>
        <taxon>Bacteria</taxon>
        <taxon>Pseudomonadati</taxon>
        <taxon>Pseudomonadota</taxon>
        <taxon>Gammaproteobacteria</taxon>
        <taxon>Oceanospirillales</taxon>
        <taxon>Alcanivoracaceae</taxon>
        <taxon>Alloalcanivorax</taxon>
    </lineage>
</organism>
<dbReference type="PANTHER" id="PTHR35011">
    <property type="entry name" value="2,3-DIKETO-L-GULONATE TRAP TRANSPORTER SMALL PERMEASE PROTEIN YIAM"/>
    <property type="match status" value="1"/>
</dbReference>
<feature type="transmembrane region" description="Helical" evidence="9">
    <location>
        <begin position="55"/>
        <end position="71"/>
    </location>
</feature>
<protein>
    <recommendedName>
        <fullName evidence="9">TRAP transporter small permease protein</fullName>
    </recommendedName>
</protein>
<dbReference type="AlphaFoldDB" id="A0A9Q3UNI6"/>
<name>A0A9Q3UNI6_9GAMM</name>
<feature type="transmembrane region" description="Helical" evidence="9">
    <location>
        <begin position="21"/>
        <end position="43"/>
    </location>
</feature>
<keyword evidence="6 9" id="KW-1133">Transmembrane helix</keyword>
<comment type="subunit">
    <text evidence="9">The complex comprises the extracytoplasmic solute receptor protein and the two transmembrane proteins.</text>
</comment>
<dbReference type="GO" id="GO:0005886">
    <property type="term" value="C:plasma membrane"/>
    <property type="evidence" value="ECO:0007669"/>
    <property type="project" value="UniProtKB-SubCell"/>
</dbReference>
<comment type="subcellular location">
    <subcellularLocation>
        <location evidence="1 9">Cell inner membrane</location>
        <topology evidence="1 9">Multi-pass membrane protein</topology>
    </subcellularLocation>
</comment>
<evidence type="ECO:0000313" key="11">
    <source>
        <dbReference type="EMBL" id="MCC4309670.1"/>
    </source>
</evidence>
<keyword evidence="12" id="KW-1185">Reference proteome</keyword>
<gene>
    <name evidence="11" type="ORF">LL252_13930</name>
</gene>
<dbReference type="Pfam" id="PF04290">
    <property type="entry name" value="DctQ"/>
    <property type="match status" value="1"/>
</dbReference>
<proteinExistence type="inferred from homology"/>
<comment type="function">
    <text evidence="9">Part of the tripartite ATP-independent periplasmic (TRAP) transport system.</text>
</comment>
<evidence type="ECO:0000256" key="6">
    <source>
        <dbReference type="ARBA" id="ARBA00022989"/>
    </source>
</evidence>
<evidence type="ECO:0000256" key="3">
    <source>
        <dbReference type="ARBA" id="ARBA00022475"/>
    </source>
</evidence>
<feature type="transmembrane region" description="Helical" evidence="9">
    <location>
        <begin position="133"/>
        <end position="150"/>
    </location>
</feature>
<dbReference type="InterPro" id="IPR055348">
    <property type="entry name" value="DctQ"/>
</dbReference>
<keyword evidence="3" id="KW-1003">Cell membrane</keyword>
<evidence type="ECO:0000256" key="1">
    <source>
        <dbReference type="ARBA" id="ARBA00004429"/>
    </source>
</evidence>
<feature type="domain" description="Tripartite ATP-independent periplasmic transporters DctQ component" evidence="10">
    <location>
        <begin position="29"/>
        <end position="160"/>
    </location>
</feature>
<reference evidence="11" key="1">
    <citation type="submission" date="2021-10" db="EMBL/GenBank/DDBJ databases">
        <title>The diversity and Nitrogen Metabolism of Culturable Nitrate-Utilizing Bacteria Within the Oxygen Minimum Zone of the Changjiang (Yangtze River)Estuary.</title>
        <authorList>
            <person name="Zhang D."/>
            <person name="Zheng J."/>
            <person name="Liu S."/>
            <person name="He W."/>
        </authorList>
    </citation>
    <scope>NUCLEOTIDE SEQUENCE</scope>
    <source>
        <strain evidence="11">FXH-223</strain>
    </source>
</reference>
<keyword evidence="7 9" id="KW-0472">Membrane</keyword>
<evidence type="ECO:0000313" key="12">
    <source>
        <dbReference type="Proteomes" id="UP001108027"/>
    </source>
</evidence>
<dbReference type="RefSeq" id="WP_204431144.1">
    <property type="nucleotide sequence ID" value="NZ_ARXL01000052.1"/>
</dbReference>
<sequence length="184" mass="20656">MSFLQKLINGVTRLNDVLGRWIALLVFVMTALLLLEVVCRYLLNSPTVWTSELTQFVFGVYAIMAGGYVMAHKGHVNVDLLYSRFSVRTQAIIDVFTSVLFYIFILAFLYFASSMAWESFQGSETTYSAWNPPVWPVKAFMPLAIVLVLLQGTVKLLRDIAVAINPDNALVLKDSIDDGTEEPH</sequence>
<evidence type="ECO:0000256" key="9">
    <source>
        <dbReference type="RuleBase" id="RU369079"/>
    </source>
</evidence>
<keyword evidence="2 9" id="KW-0813">Transport</keyword>
<dbReference type="EMBL" id="JAJGNA010000020">
    <property type="protein sequence ID" value="MCC4309670.1"/>
    <property type="molecule type" value="Genomic_DNA"/>
</dbReference>
<dbReference type="GO" id="GO:0022857">
    <property type="term" value="F:transmembrane transporter activity"/>
    <property type="evidence" value="ECO:0007669"/>
    <property type="project" value="UniProtKB-UniRule"/>
</dbReference>
<evidence type="ECO:0000256" key="7">
    <source>
        <dbReference type="ARBA" id="ARBA00023136"/>
    </source>
</evidence>
<evidence type="ECO:0000256" key="8">
    <source>
        <dbReference type="ARBA" id="ARBA00038436"/>
    </source>
</evidence>